<evidence type="ECO:0000313" key="3">
    <source>
        <dbReference type="EMBL" id="BBF89667.1"/>
    </source>
</evidence>
<dbReference type="OMA" id="GLIKMIM"/>
<dbReference type="Proteomes" id="UP000006591">
    <property type="component" value="Chromosome 11"/>
</dbReference>
<evidence type="ECO:0000313" key="5">
    <source>
        <dbReference type="Proteomes" id="UP000006591"/>
    </source>
</evidence>
<feature type="transmembrane region" description="Helical" evidence="2">
    <location>
        <begin position="156"/>
        <end position="183"/>
    </location>
</feature>
<dbReference type="CDD" id="cd21037">
    <property type="entry name" value="MLKL_NTD"/>
    <property type="match status" value="1"/>
</dbReference>
<reference evidence="4" key="2">
    <citation type="submission" date="2018-04" db="EMBL/GenBank/DDBJ databases">
        <title>OnivRS2 (Oryza nivara Reference Sequence Version 2).</title>
        <authorList>
            <person name="Zhang J."/>
            <person name="Kudrna D."/>
            <person name="Lee S."/>
            <person name="Talag J."/>
            <person name="Rajasekar S."/>
            <person name="Welchert J."/>
            <person name="Hsing Y.-I."/>
            <person name="Wing R.A."/>
        </authorList>
    </citation>
    <scope>NUCLEOTIDE SEQUENCE [LARGE SCALE GENOMIC DNA]</scope>
    <source>
        <strain evidence="4">SL10</strain>
    </source>
</reference>
<dbReference type="Gene3D" id="1.20.930.20">
    <property type="entry name" value="Adaptor protein Cbl, N-terminal domain"/>
    <property type="match status" value="1"/>
</dbReference>
<feature type="region of interest" description="Disordered" evidence="1">
    <location>
        <begin position="49"/>
        <end position="71"/>
    </location>
</feature>
<reference evidence="3" key="3">
    <citation type="submission" date="2018-08" db="EMBL/GenBank/DDBJ databases">
        <title>Oryza nivara genomic DNA, chromosome 11, BAC clone:BBa0083C03.</title>
        <authorList>
            <person name="Wu J."/>
            <person name="Kanamori H."/>
        </authorList>
    </citation>
    <scope>NUCLEOTIDE SEQUENCE</scope>
    <source>
        <strain evidence="3">W0106</strain>
    </source>
</reference>
<reference evidence="4" key="1">
    <citation type="submission" date="2015-04" db="UniProtKB">
        <authorList>
            <consortium name="EnsemblPlants"/>
        </authorList>
    </citation>
    <scope>IDENTIFICATION</scope>
    <source>
        <strain evidence="4">SL10</strain>
    </source>
</reference>
<name>A0A0E0J5A6_ORYNI</name>
<keyword evidence="2" id="KW-0472">Membrane</keyword>
<gene>
    <name evidence="3" type="primary">BBa0083C03.33</name>
</gene>
<dbReference type="InterPro" id="IPR059179">
    <property type="entry name" value="MLKL-like_MCAfunc"/>
</dbReference>
<dbReference type="EMBL" id="AP018868">
    <property type="protein sequence ID" value="BBF89667.1"/>
    <property type="molecule type" value="Genomic_DNA"/>
</dbReference>
<dbReference type="Gramene" id="ONIVA11G22490.1">
    <property type="protein sequence ID" value="ONIVA11G22490.1"/>
    <property type="gene ID" value="ONIVA11G22490"/>
</dbReference>
<dbReference type="PANTHER" id="PTHR35832:SF7">
    <property type="entry name" value="OS11G0666100 PROTEIN"/>
    <property type="match status" value="1"/>
</dbReference>
<evidence type="ECO:0000256" key="1">
    <source>
        <dbReference type="SAM" id="MobiDB-lite"/>
    </source>
</evidence>
<dbReference type="InterPro" id="IPR036537">
    <property type="entry name" value="Adaptor_Cbl_N_dom_sf"/>
</dbReference>
<sequence>MAELVVGYGASSARGLIKMIMAAVQTAKRNKKQCRELEERVRMVSAVLSRHRRHDQPEPSTTTMAARGLPPGAREAVDGLDGVLREAHELAVAFSQSGGGGGKKTMRRRLVCWARRVVGARRDAERLASVLSRIDFYLSLYPAIAHADTACRVDRLLWTTTVNVVVSAAVAFAGFVVVSISMVSRKK</sequence>
<keyword evidence="2" id="KW-0812">Transmembrane</keyword>
<dbReference type="HOGENOM" id="CLU_126229_0_0_1"/>
<evidence type="ECO:0000256" key="2">
    <source>
        <dbReference type="SAM" id="Phobius"/>
    </source>
</evidence>
<dbReference type="STRING" id="4536.A0A0E0J5A6"/>
<dbReference type="AlphaFoldDB" id="A0A0E0J5A6"/>
<organism evidence="4">
    <name type="scientific">Oryza nivara</name>
    <name type="common">Indian wild rice</name>
    <name type="synonym">Oryza sativa f. spontanea</name>
    <dbReference type="NCBI Taxonomy" id="4536"/>
    <lineage>
        <taxon>Eukaryota</taxon>
        <taxon>Viridiplantae</taxon>
        <taxon>Streptophyta</taxon>
        <taxon>Embryophyta</taxon>
        <taxon>Tracheophyta</taxon>
        <taxon>Spermatophyta</taxon>
        <taxon>Magnoliopsida</taxon>
        <taxon>Liliopsida</taxon>
        <taxon>Poales</taxon>
        <taxon>Poaceae</taxon>
        <taxon>BOP clade</taxon>
        <taxon>Oryzoideae</taxon>
        <taxon>Oryzeae</taxon>
        <taxon>Oryzinae</taxon>
        <taxon>Oryza</taxon>
    </lineage>
</organism>
<accession>A0A0E0J5A6</accession>
<dbReference type="GO" id="GO:0007166">
    <property type="term" value="P:cell surface receptor signaling pathway"/>
    <property type="evidence" value="ECO:0007669"/>
    <property type="project" value="InterPro"/>
</dbReference>
<dbReference type="EnsemblPlants" id="ONIVA11G22490.1">
    <property type="protein sequence ID" value="ONIVA11G22490.1"/>
    <property type="gene ID" value="ONIVA11G22490"/>
</dbReference>
<dbReference type="PANTHER" id="PTHR35832">
    <property type="entry name" value="OS12G0248400 PROTEIN-RELATED"/>
    <property type="match status" value="1"/>
</dbReference>
<evidence type="ECO:0000313" key="4">
    <source>
        <dbReference type="EnsemblPlants" id="ONIVA11G22490.1"/>
    </source>
</evidence>
<keyword evidence="2" id="KW-1133">Transmembrane helix</keyword>
<protein>
    <submittedName>
        <fullName evidence="3 4">Uncharacterized protein</fullName>
    </submittedName>
</protein>
<keyword evidence="5" id="KW-1185">Reference proteome</keyword>
<proteinExistence type="predicted"/>